<accession>A0A9D2JNZ8</accession>
<dbReference type="SUPFAM" id="SSF52540">
    <property type="entry name" value="P-loop containing nucleoside triphosphate hydrolases"/>
    <property type="match status" value="1"/>
</dbReference>
<evidence type="ECO:0000313" key="4">
    <source>
        <dbReference type="EMBL" id="HIZ61508.1"/>
    </source>
</evidence>
<dbReference type="SMART" id="SM00382">
    <property type="entry name" value="AAA"/>
    <property type="match status" value="1"/>
</dbReference>
<dbReference type="InterPro" id="IPR003439">
    <property type="entry name" value="ABC_transporter-like_ATP-bd"/>
</dbReference>
<sequence length="272" mass="29827">MSFFSVSDLTAGYGPRPVLEQIAFSLEAGKILGILGANGSGKTTLLKAVCGILPHAGRCTLKDIQLEGLQPRQLARLCGYIPQRSGITIDIPALEVVLMGFNPQLGLLEHPTACMREKAREALALAGLAGREQENYLHFSEGQKQLCILARTLVSGSSLLLLDEPESALDFQYRYRTMQLLRNWVREKERAVLAALHDPLLALNSCDSLLVLANGRVQALLSPAGDPPEEMERQLSAVYGAVSLHRCTDRSGRHQWVMLKEPESSDRKRGSL</sequence>
<dbReference type="Proteomes" id="UP000824105">
    <property type="component" value="Unassembled WGS sequence"/>
</dbReference>
<dbReference type="AlphaFoldDB" id="A0A9D2JNZ8"/>
<evidence type="ECO:0000313" key="5">
    <source>
        <dbReference type="Proteomes" id="UP000824105"/>
    </source>
</evidence>
<evidence type="ECO:0000256" key="2">
    <source>
        <dbReference type="ARBA" id="ARBA00022840"/>
    </source>
</evidence>
<dbReference type="PANTHER" id="PTHR42794:SF2">
    <property type="entry name" value="ABC TRANSPORTER ATP-BINDING PROTEIN"/>
    <property type="match status" value="1"/>
</dbReference>
<comment type="caution">
    <text evidence="4">The sequence shown here is derived from an EMBL/GenBank/DDBJ whole genome shotgun (WGS) entry which is preliminary data.</text>
</comment>
<reference evidence="4" key="2">
    <citation type="submission" date="2021-04" db="EMBL/GenBank/DDBJ databases">
        <authorList>
            <person name="Gilroy R."/>
        </authorList>
    </citation>
    <scope>NUCLEOTIDE SEQUENCE</scope>
    <source>
        <strain evidence="4">CHK188-11489</strain>
    </source>
</reference>
<proteinExistence type="predicted"/>
<dbReference type="PROSITE" id="PS50893">
    <property type="entry name" value="ABC_TRANSPORTER_2"/>
    <property type="match status" value="1"/>
</dbReference>
<protein>
    <submittedName>
        <fullName evidence="4">ABC transporter ATP-binding protein</fullName>
    </submittedName>
</protein>
<dbReference type="InterPro" id="IPR003593">
    <property type="entry name" value="AAA+_ATPase"/>
</dbReference>
<dbReference type="Pfam" id="PF00005">
    <property type="entry name" value="ABC_tran"/>
    <property type="match status" value="1"/>
</dbReference>
<dbReference type="GO" id="GO:0016887">
    <property type="term" value="F:ATP hydrolysis activity"/>
    <property type="evidence" value="ECO:0007669"/>
    <property type="project" value="InterPro"/>
</dbReference>
<dbReference type="PANTHER" id="PTHR42794">
    <property type="entry name" value="HEMIN IMPORT ATP-BINDING PROTEIN HMUV"/>
    <property type="match status" value="1"/>
</dbReference>
<evidence type="ECO:0000256" key="1">
    <source>
        <dbReference type="ARBA" id="ARBA00022741"/>
    </source>
</evidence>
<keyword evidence="1" id="KW-0547">Nucleotide-binding</keyword>
<dbReference type="EMBL" id="DXBF01000014">
    <property type="protein sequence ID" value="HIZ61508.1"/>
    <property type="molecule type" value="Genomic_DNA"/>
</dbReference>
<reference evidence="4" key="1">
    <citation type="journal article" date="2021" name="PeerJ">
        <title>Extensive microbial diversity within the chicken gut microbiome revealed by metagenomics and culture.</title>
        <authorList>
            <person name="Gilroy R."/>
            <person name="Ravi A."/>
            <person name="Getino M."/>
            <person name="Pursley I."/>
            <person name="Horton D.L."/>
            <person name="Alikhan N.F."/>
            <person name="Baker D."/>
            <person name="Gharbi K."/>
            <person name="Hall N."/>
            <person name="Watson M."/>
            <person name="Adriaenssens E.M."/>
            <person name="Foster-Nyarko E."/>
            <person name="Jarju S."/>
            <person name="Secka A."/>
            <person name="Antonio M."/>
            <person name="Oren A."/>
            <person name="Chaudhuri R.R."/>
            <person name="La Ragione R."/>
            <person name="Hildebrand F."/>
            <person name="Pallen M.J."/>
        </authorList>
    </citation>
    <scope>NUCLEOTIDE SEQUENCE</scope>
    <source>
        <strain evidence="4">CHK188-11489</strain>
    </source>
</reference>
<dbReference type="GO" id="GO:0005524">
    <property type="term" value="F:ATP binding"/>
    <property type="evidence" value="ECO:0007669"/>
    <property type="project" value="UniProtKB-KW"/>
</dbReference>
<evidence type="ECO:0000259" key="3">
    <source>
        <dbReference type="PROSITE" id="PS50893"/>
    </source>
</evidence>
<dbReference type="Gene3D" id="3.40.50.300">
    <property type="entry name" value="P-loop containing nucleotide triphosphate hydrolases"/>
    <property type="match status" value="1"/>
</dbReference>
<feature type="domain" description="ABC transporter" evidence="3">
    <location>
        <begin position="4"/>
        <end position="239"/>
    </location>
</feature>
<gene>
    <name evidence="4" type="ORF">H9724_01910</name>
</gene>
<organism evidence="4 5">
    <name type="scientific">Candidatus Gemmiger avistercoris</name>
    <dbReference type="NCBI Taxonomy" id="2838606"/>
    <lineage>
        <taxon>Bacteria</taxon>
        <taxon>Bacillati</taxon>
        <taxon>Bacillota</taxon>
        <taxon>Clostridia</taxon>
        <taxon>Eubacteriales</taxon>
        <taxon>Gemmiger</taxon>
    </lineage>
</organism>
<dbReference type="InterPro" id="IPR027417">
    <property type="entry name" value="P-loop_NTPase"/>
</dbReference>
<name>A0A9D2JNZ8_9FIRM</name>
<keyword evidence="2 4" id="KW-0067">ATP-binding</keyword>